<feature type="region of interest" description="Disordered" evidence="1">
    <location>
        <begin position="136"/>
        <end position="166"/>
    </location>
</feature>
<evidence type="ECO:0000313" key="4">
    <source>
        <dbReference type="Proteomes" id="UP001148786"/>
    </source>
</evidence>
<dbReference type="PANTHER" id="PTHR35585">
    <property type="entry name" value="HHE DOMAIN PROTEIN (AFU_ORTHOLOGUE AFUA_4G00730)"/>
    <property type="match status" value="1"/>
</dbReference>
<dbReference type="PANTHER" id="PTHR35585:SF1">
    <property type="entry name" value="HHE DOMAIN PROTEIN (AFU_ORTHOLOGUE AFUA_4G00730)"/>
    <property type="match status" value="1"/>
</dbReference>
<gene>
    <name evidence="3" type="ORF">NLJ89_g10779</name>
</gene>
<protein>
    <recommendedName>
        <fullName evidence="2">Hemerythrin-like domain-containing protein</fullName>
    </recommendedName>
</protein>
<sequence length="197" mass="21886">MATTQTPTLLQAIADDHNEMYEYYDQYVKNAGNPEAQGRWARLLTWEVARHAVGEELVVYPLMEKHLGAEGKRLADGDRADHHIVKELLYKLESIQPGTQEHASVLKEVVDHLHPHNDSEENTDLPALEKAIGAEASREASASFKRTKKFAPTRAHPGVPDKPPFETLAGLLAAPIDKLKDAFASFPSEEEKDSAKN</sequence>
<organism evidence="3 4">
    <name type="scientific">Agrocybe chaxingu</name>
    <dbReference type="NCBI Taxonomy" id="84603"/>
    <lineage>
        <taxon>Eukaryota</taxon>
        <taxon>Fungi</taxon>
        <taxon>Dikarya</taxon>
        <taxon>Basidiomycota</taxon>
        <taxon>Agaricomycotina</taxon>
        <taxon>Agaricomycetes</taxon>
        <taxon>Agaricomycetidae</taxon>
        <taxon>Agaricales</taxon>
        <taxon>Agaricineae</taxon>
        <taxon>Strophariaceae</taxon>
        <taxon>Agrocybe</taxon>
    </lineage>
</organism>
<dbReference type="Gene3D" id="1.20.120.520">
    <property type="entry name" value="nmb1532 protein domain like"/>
    <property type="match status" value="1"/>
</dbReference>
<accession>A0A9W8JY07</accession>
<dbReference type="Proteomes" id="UP001148786">
    <property type="component" value="Unassembled WGS sequence"/>
</dbReference>
<keyword evidence="4" id="KW-1185">Reference proteome</keyword>
<dbReference type="InterPro" id="IPR012312">
    <property type="entry name" value="Hemerythrin-like"/>
</dbReference>
<name>A0A9W8JY07_9AGAR</name>
<evidence type="ECO:0000313" key="3">
    <source>
        <dbReference type="EMBL" id="KAJ3494591.1"/>
    </source>
</evidence>
<dbReference type="OrthoDB" id="9983919at2759"/>
<evidence type="ECO:0000256" key="1">
    <source>
        <dbReference type="SAM" id="MobiDB-lite"/>
    </source>
</evidence>
<dbReference type="EMBL" id="JANKHO010002115">
    <property type="protein sequence ID" value="KAJ3494591.1"/>
    <property type="molecule type" value="Genomic_DNA"/>
</dbReference>
<dbReference type="Pfam" id="PF01814">
    <property type="entry name" value="Hemerythrin"/>
    <property type="match status" value="1"/>
</dbReference>
<proteinExistence type="predicted"/>
<dbReference type="AlphaFoldDB" id="A0A9W8JY07"/>
<comment type="caution">
    <text evidence="3">The sequence shown here is derived from an EMBL/GenBank/DDBJ whole genome shotgun (WGS) entry which is preliminary data.</text>
</comment>
<evidence type="ECO:0000259" key="2">
    <source>
        <dbReference type="Pfam" id="PF01814"/>
    </source>
</evidence>
<reference evidence="3" key="1">
    <citation type="submission" date="2022-07" db="EMBL/GenBank/DDBJ databases">
        <title>Genome Sequence of Agrocybe chaxingu.</title>
        <authorList>
            <person name="Buettner E."/>
        </authorList>
    </citation>
    <scope>NUCLEOTIDE SEQUENCE</scope>
    <source>
        <strain evidence="3">MP-N11</strain>
    </source>
</reference>
<feature type="domain" description="Hemerythrin-like" evidence="2">
    <location>
        <begin position="9"/>
        <end position="128"/>
    </location>
</feature>